<evidence type="ECO:0000256" key="6">
    <source>
        <dbReference type="HAMAP-Rule" id="MF_00045"/>
    </source>
</evidence>
<dbReference type="GO" id="GO:0003676">
    <property type="term" value="F:nucleic acid binding"/>
    <property type="evidence" value="ECO:0007669"/>
    <property type="project" value="InterPro"/>
</dbReference>
<evidence type="ECO:0000259" key="7">
    <source>
        <dbReference type="SMART" id="SM00479"/>
    </source>
</evidence>
<keyword evidence="3 6" id="KW-0378">Hydrolase</keyword>
<feature type="active site" evidence="6">
    <location>
        <position position="261"/>
    </location>
</feature>
<dbReference type="PANTHER" id="PTHR11046:SF0">
    <property type="entry name" value="OLIGORIBONUCLEASE, MITOCHONDRIAL"/>
    <property type="match status" value="1"/>
</dbReference>
<keyword evidence="4 6" id="KW-0269">Exonuclease</keyword>
<evidence type="ECO:0000256" key="1">
    <source>
        <dbReference type="ARBA" id="ARBA00009921"/>
    </source>
</evidence>
<protein>
    <recommendedName>
        <fullName evidence="5 6">Oligoribonuclease</fullName>
        <ecNumber evidence="6">3.1.-.-</ecNumber>
    </recommendedName>
</protein>
<evidence type="ECO:0000256" key="3">
    <source>
        <dbReference type="ARBA" id="ARBA00022801"/>
    </source>
</evidence>
<evidence type="ECO:0000313" key="9">
    <source>
        <dbReference type="Proteomes" id="UP000372890"/>
    </source>
</evidence>
<dbReference type="GO" id="GO:0005737">
    <property type="term" value="C:cytoplasm"/>
    <property type="evidence" value="ECO:0007669"/>
    <property type="project" value="UniProtKB-SubCell"/>
</dbReference>
<comment type="similarity">
    <text evidence="1 6">Belongs to the oligoribonuclease family.</text>
</comment>
<dbReference type="SUPFAM" id="SSF53098">
    <property type="entry name" value="Ribonuclease H-like"/>
    <property type="match status" value="1"/>
</dbReference>
<dbReference type="Pfam" id="PF00929">
    <property type="entry name" value="RNase_T"/>
    <property type="match status" value="1"/>
</dbReference>
<comment type="subcellular location">
    <subcellularLocation>
        <location evidence="6">Cytoplasm</location>
    </subcellularLocation>
</comment>
<dbReference type="NCBIfam" id="NF003765">
    <property type="entry name" value="PRK05359.1"/>
    <property type="match status" value="1"/>
</dbReference>
<name>A0A484YC24_ECOLX</name>
<dbReference type="FunFam" id="3.30.420.10:FF:000003">
    <property type="entry name" value="Oligoribonuclease"/>
    <property type="match status" value="1"/>
</dbReference>
<dbReference type="GO" id="GO:0000175">
    <property type="term" value="F:3'-5'-RNA exonuclease activity"/>
    <property type="evidence" value="ECO:0007669"/>
    <property type="project" value="InterPro"/>
</dbReference>
<reference evidence="8 9" key="1">
    <citation type="submission" date="2019-03" db="EMBL/GenBank/DDBJ databases">
        <authorList>
            <consortium name="Pathogen Informatics"/>
        </authorList>
    </citation>
    <scope>NUCLEOTIDE SEQUENCE [LARGE SCALE GENOMIC DNA]</scope>
    <source>
        <strain evidence="8 9">NCTC9001</strain>
    </source>
</reference>
<sequence>MHRFHDPFDIYAFRRWFTRTPDYAVAGHQRTDGTANIAAVNVAIGGFHISVHTKAADDDTFIRLAKQIVVVVGLLLRRFKTTLVIGVHAALLAFGELFLLNRTDSWSPLMGKTSMIHAIVDQYSHCEWVENSMSANENNLIWIDLEMTGLDPERDRIIEIATLVTDANLNILAEGPTIAVHQSDEQLALMDDWNVRTHTASGLVERVKASTMGDREAELATLEFLKQWVPAGKSPICGNSIGQDRRFLFKYMPELEAYFHYRYLDVSTLKELARRWKPEILDGFTKQGTHQAMDDIRESVAELAYYREHFIKL</sequence>
<dbReference type="EC" id="3.1.-.-" evidence="6"/>
<evidence type="ECO:0000313" key="8">
    <source>
        <dbReference type="EMBL" id="VFS33990.1"/>
    </source>
</evidence>
<proteinExistence type="inferred from homology"/>
<evidence type="ECO:0000256" key="5">
    <source>
        <dbReference type="ARBA" id="ARBA00070964"/>
    </source>
</evidence>
<evidence type="ECO:0000256" key="4">
    <source>
        <dbReference type="ARBA" id="ARBA00022839"/>
    </source>
</evidence>
<evidence type="ECO:0000256" key="2">
    <source>
        <dbReference type="ARBA" id="ARBA00022722"/>
    </source>
</evidence>
<gene>
    <name evidence="6 8" type="primary">orn</name>
    <name evidence="8" type="ORF">NCTC9001_04840</name>
</gene>
<dbReference type="GO" id="GO:0006259">
    <property type="term" value="P:DNA metabolic process"/>
    <property type="evidence" value="ECO:0007669"/>
    <property type="project" value="UniProtKB-ARBA"/>
</dbReference>
<dbReference type="InterPro" id="IPR036397">
    <property type="entry name" value="RNaseH_sf"/>
</dbReference>
<dbReference type="AlphaFoldDB" id="A0A484YC24"/>
<dbReference type="EMBL" id="CAADIS010000005">
    <property type="protein sequence ID" value="VFS33990.1"/>
    <property type="molecule type" value="Genomic_DNA"/>
</dbReference>
<dbReference type="PANTHER" id="PTHR11046">
    <property type="entry name" value="OLIGORIBONUCLEASE, MITOCHONDRIAL"/>
    <property type="match status" value="1"/>
</dbReference>
<comment type="function">
    <text evidence="6">3'-to-5' exoribonuclease specific for small oligoribonucleotides.</text>
</comment>
<accession>A0A484YC24</accession>
<dbReference type="CDD" id="cd06135">
    <property type="entry name" value="Orn"/>
    <property type="match status" value="1"/>
</dbReference>
<dbReference type="InterPro" id="IPR013520">
    <property type="entry name" value="Ribonucl_H"/>
</dbReference>
<dbReference type="HAMAP" id="MF_00045">
    <property type="entry name" value="Oligoribonuclease"/>
    <property type="match status" value="1"/>
</dbReference>
<keyword evidence="2 6" id="KW-0540">Nuclease</keyword>
<dbReference type="Proteomes" id="UP000372890">
    <property type="component" value="Unassembled WGS sequence"/>
</dbReference>
<dbReference type="SMART" id="SM00479">
    <property type="entry name" value="EXOIII"/>
    <property type="match status" value="1"/>
</dbReference>
<dbReference type="Gene3D" id="3.30.420.10">
    <property type="entry name" value="Ribonuclease H-like superfamily/Ribonuclease H"/>
    <property type="match status" value="1"/>
</dbReference>
<dbReference type="InterPro" id="IPR012337">
    <property type="entry name" value="RNaseH-like_sf"/>
</dbReference>
<organism evidence="8 9">
    <name type="scientific">Escherichia coli</name>
    <dbReference type="NCBI Taxonomy" id="562"/>
    <lineage>
        <taxon>Bacteria</taxon>
        <taxon>Pseudomonadati</taxon>
        <taxon>Pseudomonadota</taxon>
        <taxon>Gammaproteobacteria</taxon>
        <taxon>Enterobacterales</taxon>
        <taxon>Enterobacteriaceae</taxon>
        <taxon>Escherichia</taxon>
    </lineage>
</organism>
<comment type="subunit">
    <text evidence="6">Homodimer.</text>
</comment>
<feature type="domain" description="Exonuclease" evidence="7">
    <location>
        <begin position="139"/>
        <end position="312"/>
    </location>
</feature>
<keyword evidence="6" id="KW-0963">Cytoplasm</keyword>
<dbReference type="InterPro" id="IPR022894">
    <property type="entry name" value="Oligoribonuclease"/>
</dbReference>